<dbReference type="InterPro" id="IPR050638">
    <property type="entry name" value="AA-Vitamin_Transporters"/>
</dbReference>
<feature type="transmembrane region" description="Helical" evidence="6">
    <location>
        <begin position="246"/>
        <end position="266"/>
    </location>
</feature>
<evidence type="ECO:0000256" key="2">
    <source>
        <dbReference type="ARBA" id="ARBA00022475"/>
    </source>
</evidence>
<dbReference type="RefSeq" id="WP_284937579.1">
    <property type="nucleotide sequence ID" value="NZ_JANURM010000005.1"/>
</dbReference>
<dbReference type="PANTHER" id="PTHR32322">
    <property type="entry name" value="INNER MEMBRANE TRANSPORTER"/>
    <property type="match status" value="1"/>
</dbReference>
<evidence type="ECO:0000256" key="1">
    <source>
        <dbReference type="ARBA" id="ARBA00004651"/>
    </source>
</evidence>
<dbReference type="SUPFAM" id="SSF103481">
    <property type="entry name" value="Multidrug resistance efflux transporter EmrE"/>
    <property type="match status" value="2"/>
</dbReference>
<evidence type="ECO:0000256" key="6">
    <source>
        <dbReference type="SAM" id="Phobius"/>
    </source>
</evidence>
<feature type="transmembrane region" description="Helical" evidence="6">
    <location>
        <begin position="219"/>
        <end position="239"/>
    </location>
</feature>
<reference evidence="8" key="1">
    <citation type="submission" date="2022-08" db="EMBL/GenBank/DDBJ databases">
        <authorList>
            <person name="Wang H."/>
        </authorList>
    </citation>
    <scope>NUCLEOTIDE SEQUENCE</scope>
    <source>
        <strain evidence="8">PS10</strain>
    </source>
</reference>
<organism evidence="8 9">
    <name type="scientific">Campylobacter gastrosuis</name>
    <dbReference type="NCBI Taxonomy" id="2974576"/>
    <lineage>
        <taxon>Bacteria</taxon>
        <taxon>Pseudomonadati</taxon>
        <taxon>Campylobacterota</taxon>
        <taxon>Epsilonproteobacteria</taxon>
        <taxon>Campylobacterales</taxon>
        <taxon>Campylobacteraceae</taxon>
        <taxon>Campylobacter</taxon>
    </lineage>
</organism>
<keyword evidence="3 6" id="KW-0812">Transmembrane</keyword>
<protein>
    <submittedName>
        <fullName evidence="8">DMT family transporter</fullName>
    </submittedName>
</protein>
<keyword evidence="2" id="KW-1003">Cell membrane</keyword>
<evidence type="ECO:0000256" key="5">
    <source>
        <dbReference type="ARBA" id="ARBA00023136"/>
    </source>
</evidence>
<dbReference type="Proteomes" id="UP001173801">
    <property type="component" value="Unassembled WGS sequence"/>
</dbReference>
<keyword evidence="9" id="KW-1185">Reference proteome</keyword>
<evidence type="ECO:0000259" key="7">
    <source>
        <dbReference type="Pfam" id="PF00892"/>
    </source>
</evidence>
<proteinExistence type="predicted"/>
<feature type="transmembrane region" description="Helical" evidence="6">
    <location>
        <begin position="38"/>
        <end position="56"/>
    </location>
</feature>
<evidence type="ECO:0000313" key="9">
    <source>
        <dbReference type="Proteomes" id="UP001173801"/>
    </source>
</evidence>
<gene>
    <name evidence="8" type="ORF">NYG85_05980</name>
</gene>
<feature type="domain" description="EamA" evidence="7">
    <location>
        <begin position="6"/>
        <end position="145"/>
    </location>
</feature>
<evidence type="ECO:0000256" key="4">
    <source>
        <dbReference type="ARBA" id="ARBA00022989"/>
    </source>
</evidence>
<dbReference type="InterPro" id="IPR037185">
    <property type="entry name" value="EmrE-like"/>
</dbReference>
<feature type="transmembrane region" description="Helical" evidence="6">
    <location>
        <begin position="159"/>
        <end position="176"/>
    </location>
</feature>
<feature type="transmembrane region" description="Helical" evidence="6">
    <location>
        <begin position="188"/>
        <end position="207"/>
    </location>
</feature>
<feature type="transmembrane region" description="Helical" evidence="6">
    <location>
        <begin position="102"/>
        <end position="121"/>
    </location>
</feature>
<keyword evidence="5 6" id="KW-0472">Membrane</keyword>
<feature type="domain" description="EamA" evidence="7">
    <location>
        <begin position="159"/>
        <end position="291"/>
    </location>
</feature>
<accession>A0ABT7HPT8</accession>
<dbReference type="Pfam" id="PF00892">
    <property type="entry name" value="EamA"/>
    <property type="match status" value="2"/>
</dbReference>
<feature type="transmembrane region" description="Helical" evidence="6">
    <location>
        <begin position="128"/>
        <end position="147"/>
    </location>
</feature>
<keyword evidence="4 6" id="KW-1133">Transmembrane helix</keyword>
<feature type="transmembrane region" description="Helical" evidence="6">
    <location>
        <begin position="272"/>
        <end position="290"/>
    </location>
</feature>
<reference evidence="8" key="2">
    <citation type="journal article" date="2023" name="Microorganisms">
        <title>Isolation and Genomic Characteristics of Cat-Borne Campylobacter felis sp. nov. and Sheep-Borne Campylobacter ovis sp. nov.</title>
        <authorList>
            <person name="Wang H."/>
            <person name="Li Y."/>
            <person name="Gu Y."/>
            <person name="Zhou G."/>
            <person name="Chen X."/>
            <person name="Zhang X."/>
            <person name="Shao Z."/>
            <person name="Zhang J."/>
            <person name="Zhang M."/>
        </authorList>
    </citation>
    <scope>NUCLEOTIDE SEQUENCE</scope>
    <source>
        <strain evidence="8">PS10</strain>
    </source>
</reference>
<comment type="caution">
    <text evidence="8">The sequence shown here is derived from an EMBL/GenBank/DDBJ whole genome shotgun (WGS) entry which is preliminary data.</text>
</comment>
<sequence>MKREIFGLILTLLGGILWGFSGACGQYLFTQKNVNADFLVPYRLLVSGALLVAFYLIKSPKRAVLPIKDIRLLPELLIYSIIGLMMTQYTYFYAIYLSNAGIATVIQYTAPAIILIIVCFNERRFARLNELISLILATLGVVILATHGDFGKFVVSKEALIFAFLSAIGACFYNLVPKRLNKKYPVALVLGWAMLFGGVVLGLYLRVWQFGFLSDFSGFLAFFSVIFFGTILSFSFYMVGVKILGAARASLVACIEPVSATIFAHFWLKTQFLFLDFVGFVLIICCVFLSSKGQKIAKKG</sequence>
<comment type="subcellular location">
    <subcellularLocation>
        <location evidence="1">Cell membrane</location>
        <topology evidence="1">Multi-pass membrane protein</topology>
    </subcellularLocation>
</comment>
<evidence type="ECO:0000313" key="8">
    <source>
        <dbReference type="EMBL" id="MDL0088921.1"/>
    </source>
</evidence>
<name>A0ABT7HPT8_9BACT</name>
<feature type="transmembrane region" description="Helical" evidence="6">
    <location>
        <begin position="76"/>
        <end position="96"/>
    </location>
</feature>
<evidence type="ECO:0000256" key="3">
    <source>
        <dbReference type="ARBA" id="ARBA00022692"/>
    </source>
</evidence>
<dbReference type="InterPro" id="IPR000620">
    <property type="entry name" value="EamA_dom"/>
</dbReference>
<dbReference type="EMBL" id="JANURM010000005">
    <property type="protein sequence ID" value="MDL0088921.1"/>
    <property type="molecule type" value="Genomic_DNA"/>
</dbReference>
<dbReference type="PANTHER" id="PTHR32322:SF18">
    <property type="entry name" value="S-ADENOSYLMETHIONINE_S-ADENOSYLHOMOCYSTEINE TRANSPORTER"/>
    <property type="match status" value="1"/>
</dbReference>
<dbReference type="PROSITE" id="PS51257">
    <property type="entry name" value="PROKAR_LIPOPROTEIN"/>
    <property type="match status" value="1"/>
</dbReference>